<dbReference type="PROSITE" id="PS50157">
    <property type="entry name" value="ZINC_FINGER_C2H2_2"/>
    <property type="match status" value="10"/>
</dbReference>
<evidence type="ECO:0000313" key="8">
    <source>
        <dbReference type="EMBL" id="GAB1286582.1"/>
    </source>
</evidence>
<dbReference type="InterPro" id="IPR050717">
    <property type="entry name" value="C2H2-ZF_Transcription_Reg"/>
</dbReference>
<dbReference type="Gene3D" id="3.30.160.60">
    <property type="entry name" value="Classic Zinc Finger"/>
    <property type="match status" value="10"/>
</dbReference>
<feature type="domain" description="C2H2-type" evidence="7">
    <location>
        <begin position="372"/>
        <end position="399"/>
    </location>
</feature>
<feature type="domain" description="C2H2-type" evidence="7">
    <location>
        <begin position="400"/>
        <end position="422"/>
    </location>
</feature>
<keyword evidence="4" id="KW-0862">Zinc</keyword>
<dbReference type="InterPro" id="IPR036236">
    <property type="entry name" value="Znf_C2H2_sf"/>
</dbReference>
<proteinExistence type="predicted"/>
<feature type="domain" description="C2H2-type" evidence="7">
    <location>
        <begin position="316"/>
        <end position="343"/>
    </location>
</feature>
<keyword evidence="2" id="KW-0677">Repeat</keyword>
<dbReference type="EMBL" id="BAAFST010000002">
    <property type="protein sequence ID" value="GAB1286582.1"/>
    <property type="molecule type" value="Genomic_DNA"/>
</dbReference>
<evidence type="ECO:0000256" key="6">
    <source>
        <dbReference type="SAM" id="MobiDB-lite"/>
    </source>
</evidence>
<feature type="region of interest" description="Disordered" evidence="6">
    <location>
        <begin position="159"/>
        <end position="195"/>
    </location>
</feature>
<keyword evidence="9" id="KW-1185">Reference proteome</keyword>
<feature type="domain" description="C2H2-type" evidence="7">
    <location>
        <begin position="344"/>
        <end position="371"/>
    </location>
</feature>
<evidence type="ECO:0000313" key="9">
    <source>
        <dbReference type="Proteomes" id="UP001623349"/>
    </source>
</evidence>
<gene>
    <name evidence="8" type="ORF">APTSU1_000181200</name>
</gene>
<feature type="domain" description="C2H2-type" evidence="7">
    <location>
        <begin position="542"/>
        <end position="569"/>
    </location>
</feature>
<dbReference type="SUPFAM" id="SSF57667">
    <property type="entry name" value="beta-beta-alpha zinc fingers"/>
    <property type="match status" value="5"/>
</dbReference>
<name>A0ABQ0EI98_APOSI</name>
<comment type="caution">
    <text evidence="8">The sequence shown here is derived from an EMBL/GenBank/DDBJ whole genome shotgun (WGS) entry which is preliminary data.</text>
</comment>
<organism evidence="8 9">
    <name type="scientific">Apodemus speciosus</name>
    <name type="common">Large Japanese field mouse</name>
    <dbReference type="NCBI Taxonomy" id="105296"/>
    <lineage>
        <taxon>Eukaryota</taxon>
        <taxon>Metazoa</taxon>
        <taxon>Chordata</taxon>
        <taxon>Craniata</taxon>
        <taxon>Vertebrata</taxon>
        <taxon>Euteleostomi</taxon>
        <taxon>Mammalia</taxon>
        <taxon>Eutheria</taxon>
        <taxon>Euarchontoglires</taxon>
        <taxon>Glires</taxon>
        <taxon>Rodentia</taxon>
        <taxon>Myomorpha</taxon>
        <taxon>Muroidea</taxon>
        <taxon>Muridae</taxon>
        <taxon>Murinae</taxon>
        <taxon>Apodemus</taxon>
    </lineage>
</organism>
<feature type="region of interest" description="Disordered" evidence="6">
    <location>
        <begin position="52"/>
        <end position="76"/>
    </location>
</feature>
<feature type="region of interest" description="Disordered" evidence="6">
    <location>
        <begin position="214"/>
        <end position="269"/>
    </location>
</feature>
<evidence type="ECO:0000259" key="7">
    <source>
        <dbReference type="PROSITE" id="PS50157"/>
    </source>
</evidence>
<feature type="compositionally biased region" description="Polar residues" evidence="6">
    <location>
        <begin position="240"/>
        <end position="251"/>
    </location>
</feature>
<keyword evidence="1" id="KW-0479">Metal-binding</keyword>
<feature type="region of interest" description="Disordered" evidence="6">
    <location>
        <begin position="291"/>
        <end position="314"/>
    </location>
</feature>
<evidence type="ECO:0000256" key="1">
    <source>
        <dbReference type="ARBA" id="ARBA00022723"/>
    </source>
</evidence>
<feature type="domain" description="C2H2-type" evidence="7">
    <location>
        <begin position="487"/>
        <end position="514"/>
    </location>
</feature>
<evidence type="ECO:0000256" key="5">
    <source>
        <dbReference type="PROSITE-ProRule" id="PRU00042"/>
    </source>
</evidence>
<feature type="domain" description="C2H2-type" evidence="7">
    <location>
        <begin position="570"/>
        <end position="597"/>
    </location>
</feature>
<dbReference type="Pfam" id="PF00096">
    <property type="entry name" value="zf-C2H2"/>
    <property type="match status" value="9"/>
</dbReference>
<dbReference type="PANTHER" id="PTHR14196">
    <property type="entry name" value="ODD-SKIPPED - RELATED"/>
    <property type="match status" value="1"/>
</dbReference>
<accession>A0ABQ0EI98</accession>
<evidence type="ECO:0000256" key="4">
    <source>
        <dbReference type="ARBA" id="ARBA00022833"/>
    </source>
</evidence>
<keyword evidence="3 5" id="KW-0863">Zinc-finger</keyword>
<dbReference type="Proteomes" id="UP001623349">
    <property type="component" value="Unassembled WGS sequence"/>
</dbReference>
<dbReference type="InterPro" id="IPR013087">
    <property type="entry name" value="Znf_C2H2_type"/>
</dbReference>
<dbReference type="PROSITE" id="PS00028">
    <property type="entry name" value="ZINC_FINGER_C2H2_1"/>
    <property type="match status" value="10"/>
</dbReference>
<feature type="domain" description="C2H2-type" evidence="7">
    <location>
        <begin position="514"/>
        <end position="541"/>
    </location>
</feature>
<sequence>MEPIRKRLCSGPRSLPAGYEPCSKEPPPGLGRGPLTIQETALGGLVCRSTPAARTALGTPGRGGRLGEGRGSEDTARRGLLLSPVRSHMHLEAKFNLDQGLVQQGRLQSDGNVSLVRISERLHLQVYQMILPGFELLLHPQSPQRSLSVLHPKLQEEVAVAEEESATQEEVASPQKDSAEPCTDPGQKLPHSIQGDNMLVSDSVAQTVDEPFKDSQPFGLLLQDDSMDKQCPPQTPPEPQGSSAAQKSPESSDAGVFPPEDAQVQTCPAKKLEAPSSQCLSTAKISEPRTQLPDLPVLPCSPQDPAGSSSQQGRRHRCGECGKAFLQLCHLKKHAFVHTHHKPFLCTECGKSYSSEESFKAHMLGHRGVRPFPCSQCDKAYGTRRDLREHQVVHSGARPFVCEQCGKTFARRPSLRLHRKTHQIPDAPSACPCPVCGRLLATQGSLRNHMRLHTGEKPYLCPHCGQAFRQRGNLQGHLRLHTGERPYRCPHCASTFPQLPELRRHLISHTGEAYLCPMCGKALRDPHTLRAHERLHSGERPFRCPQCGRAYTLATKLRRHLKSHMTDKPYRCPICDMGYALPQSLKRHQLSHQRGVPSSPSLPPAASEPTVVLLQSEPELLDTCNGQEAPPGAGIMEVTISESQEQPAPSPSLVLIHKDVGFSGWAEVVEVETGT</sequence>
<dbReference type="SMART" id="SM00355">
    <property type="entry name" value="ZnF_C2H2"/>
    <property type="match status" value="10"/>
</dbReference>
<dbReference type="PANTHER" id="PTHR14196:SF12">
    <property type="entry name" value="ZINC FINGER PROTEIN 208-LIKE"/>
    <property type="match status" value="1"/>
</dbReference>
<evidence type="ECO:0000256" key="2">
    <source>
        <dbReference type="ARBA" id="ARBA00022737"/>
    </source>
</evidence>
<feature type="domain" description="C2H2-type" evidence="7">
    <location>
        <begin position="431"/>
        <end position="458"/>
    </location>
</feature>
<feature type="region of interest" description="Disordered" evidence="6">
    <location>
        <begin position="1"/>
        <end position="35"/>
    </location>
</feature>
<protein>
    <submittedName>
        <fullName evidence="8">Zinc finger protein 408</fullName>
    </submittedName>
</protein>
<reference evidence="8 9" key="1">
    <citation type="submission" date="2024-08" db="EMBL/GenBank/DDBJ databases">
        <title>The draft genome of Apodemus speciosus.</title>
        <authorList>
            <person name="Nabeshima K."/>
            <person name="Suzuki S."/>
            <person name="Onuma M."/>
        </authorList>
    </citation>
    <scope>NUCLEOTIDE SEQUENCE [LARGE SCALE GENOMIC DNA]</scope>
    <source>
        <strain evidence="8">IB14-021</strain>
    </source>
</reference>
<feature type="compositionally biased region" description="Basic and acidic residues" evidence="6">
    <location>
        <begin position="65"/>
        <end position="76"/>
    </location>
</feature>
<evidence type="ECO:0000256" key="3">
    <source>
        <dbReference type="ARBA" id="ARBA00022771"/>
    </source>
</evidence>
<feature type="domain" description="C2H2-type" evidence="7">
    <location>
        <begin position="459"/>
        <end position="486"/>
    </location>
</feature>